<dbReference type="InterPro" id="IPR036661">
    <property type="entry name" value="Luciferase-like_sf"/>
</dbReference>
<dbReference type="EMBL" id="JBHMBW010000014">
    <property type="protein sequence ID" value="MFB9624985.1"/>
    <property type="molecule type" value="Genomic_DNA"/>
</dbReference>
<protein>
    <submittedName>
        <fullName evidence="2">LLM class flavin-dependent oxidoreductase</fullName>
    </submittedName>
</protein>
<keyword evidence="3" id="KW-1185">Reference proteome</keyword>
<dbReference type="SUPFAM" id="SSF51679">
    <property type="entry name" value="Bacterial luciferase-like"/>
    <property type="match status" value="1"/>
</dbReference>
<evidence type="ECO:0000259" key="1">
    <source>
        <dbReference type="Pfam" id="PF00296"/>
    </source>
</evidence>
<comment type="caution">
    <text evidence="2">The sequence shown here is derived from an EMBL/GenBank/DDBJ whole genome shotgun (WGS) entry which is preliminary data.</text>
</comment>
<evidence type="ECO:0000313" key="3">
    <source>
        <dbReference type="Proteomes" id="UP001589532"/>
    </source>
</evidence>
<dbReference type="PANTHER" id="PTHR30011:SF32">
    <property type="entry name" value="CONSERVED PROTEIN"/>
    <property type="match status" value="1"/>
</dbReference>
<accession>A0ABV5RZY3</accession>
<dbReference type="Proteomes" id="UP001589532">
    <property type="component" value="Unassembled WGS sequence"/>
</dbReference>
<sequence>MMELGIGLPTMVSGIAGSDLLTWARRAEELGFSSLGALDRLMYDGYEPLIALAGAAGATGRIRLATTILIAAYRGDRALLAKQLASLDRLSGGRLTVGVAAGGRQDDYEACRTSYAARGRRLDGLLAELRGFWSGESDGPVPGPRAEKGGPPLFVGGHSPTAMRRAAAFGDGWIAGGSSASGYGELVGRVREAWEAAGRADRPRLMAIAYVSLGPDGREQAAHHLLDYYSFMGWKAEMAVRSVLTDARQLRDFVAGYEAAGCDELLLFPCVQDPGQADLIADAVWR</sequence>
<dbReference type="Pfam" id="PF00296">
    <property type="entry name" value="Bac_luciferase"/>
    <property type="match status" value="1"/>
</dbReference>
<gene>
    <name evidence="2" type="ORF">ACFFSA_18015</name>
</gene>
<dbReference type="PANTHER" id="PTHR30011">
    <property type="entry name" value="ALKANESULFONATE MONOOXYGENASE-RELATED"/>
    <property type="match status" value="1"/>
</dbReference>
<proteinExistence type="predicted"/>
<dbReference type="RefSeq" id="WP_344986229.1">
    <property type="nucleotide sequence ID" value="NZ_BAAAXV010000001.1"/>
</dbReference>
<dbReference type="Gene3D" id="3.20.20.30">
    <property type="entry name" value="Luciferase-like domain"/>
    <property type="match status" value="1"/>
</dbReference>
<organism evidence="2 3">
    <name type="scientific">Nonomuraea helvata</name>
    <dbReference type="NCBI Taxonomy" id="37484"/>
    <lineage>
        <taxon>Bacteria</taxon>
        <taxon>Bacillati</taxon>
        <taxon>Actinomycetota</taxon>
        <taxon>Actinomycetes</taxon>
        <taxon>Streptosporangiales</taxon>
        <taxon>Streptosporangiaceae</taxon>
        <taxon>Nonomuraea</taxon>
    </lineage>
</organism>
<dbReference type="InterPro" id="IPR011251">
    <property type="entry name" value="Luciferase-like_dom"/>
</dbReference>
<evidence type="ECO:0000313" key="2">
    <source>
        <dbReference type="EMBL" id="MFB9624985.1"/>
    </source>
</evidence>
<name>A0ABV5RZY3_9ACTN</name>
<feature type="domain" description="Luciferase-like" evidence="1">
    <location>
        <begin position="16"/>
        <end position="239"/>
    </location>
</feature>
<dbReference type="InterPro" id="IPR051260">
    <property type="entry name" value="Diverse_substr_monoxygenases"/>
</dbReference>
<reference evidence="2 3" key="1">
    <citation type="submission" date="2024-09" db="EMBL/GenBank/DDBJ databases">
        <authorList>
            <person name="Sun Q."/>
            <person name="Mori K."/>
        </authorList>
    </citation>
    <scope>NUCLEOTIDE SEQUENCE [LARGE SCALE GENOMIC DNA]</scope>
    <source>
        <strain evidence="2 3">JCM 3143</strain>
    </source>
</reference>